<accession>A0A372FYL3</accession>
<protein>
    <submittedName>
        <fullName evidence="2">Uncharacterized protein</fullName>
    </submittedName>
</protein>
<dbReference type="Proteomes" id="UP000262621">
    <property type="component" value="Unassembled WGS sequence"/>
</dbReference>
<feature type="region of interest" description="Disordered" evidence="1">
    <location>
        <begin position="120"/>
        <end position="142"/>
    </location>
</feature>
<sequence>MAGPGAGRTVRVRAGRHLVSPRGELGGVLATTQIPAVPPPARTSPTAPRNDAPELLARLVFALAGRLPDTTAAVIRTRIADGDIEEAARTLRGALDDGPVGLTVAEAGLAQAGLAGFPDSSGFRPAHRTGPPARPEFRFSSPPDGPAARLLDAAVSVVGWTDGLAGLWLTLRTCHTATAAPVWLGEAQVGSDLIELTAEIQHRLASLGEVPPRVELFTAESDLTPYHRGALARADLVWVRSDLPEPQVAQTFDGVDPTTGPYFAPEHARLDGPQRDRVLAYLAEADALLSSSGEMVDVLAPETGTRIPMVFRCDGTWIWTEPTVYYLRRYGLAPEPALVRHALRATGAPPSCGPLTRARALAAITAPGTRPPAASTRPTP</sequence>
<dbReference type="EMBL" id="QVFU01000015">
    <property type="protein sequence ID" value="RFS45569.1"/>
    <property type="molecule type" value="Genomic_DNA"/>
</dbReference>
<keyword evidence="3" id="KW-1185">Reference proteome</keyword>
<organism evidence="2 3">
    <name type="scientific">Micromonospora craniellae</name>
    <dbReference type="NCBI Taxonomy" id="2294034"/>
    <lineage>
        <taxon>Bacteria</taxon>
        <taxon>Bacillati</taxon>
        <taxon>Actinomycetota</taxon>
        <taxon>Actinomycetes</taxon>
        <taxon>Micromonosporales</taxon>
        <taxon>Micromonosporaceae</taxon>
        <taxon>Micromonospora</taxon>
    </lineage>
</organism>
<evidence type="ECO:0000256" key="1">
    <source>
        <dbReference type="SAM" id="MobiDB-lite"/>
    </source>
</evidence>
<proteinExistence type="predicted"/>
<evidence type="ECO:0000313" key="2">
    <source>
        <dbReference type="EMBL" id="RFS45569.1"/>
    </source>
</evidence>
<comment type="caution">
    <text evidence="2">The sequence shown here is derived from an EMBL/GenBank/DDBJ whole genome shotgun (WGS) entry which is preliminary data.</text>
</comment>
<evidence type="ECO:0000313" key="3">
    <source>
        <dbReference type="Proteomes" id="UP000262621"/>
    </source>
</evidence>
<gene>
    <name evidence="2" type="ORF">D0Q02_15830</name>
</gene>
<name>A0A372FYL3_9ACTN</name>
<reference evidence="2 3" key="1">
    <citation type="submission" date="2018-08" db="EMBL/GenBank/DDBJ databases">
        <title>Verrucosispora craniellae sp. nov., isolated from a marine sponge in the South China Sea.</title>
        <authorList>
            <person name="Li L."/>
            <person name="Lin H.W."/>
        </authorList>
    </citation>
    <scope>NUCLEOTIDE SEQUENCE [LARGE SCALE GENOMIC DNA]</scope>
    <source>
        <strain evidence="2 3">LHW63014</strain>
    </source>
</reference>
<dbReference type="AlphaFoldDB" id="A0A372FYL3"/>